<evidence type="ECO:0000256" key="3">
    <source>
        <dbReference type="ARBA" id="ARBA00022475"/>
    </source>
</evidence>
<gene>
    <name evidence="9" type="ORF">SAMN00768000_0073</name>
</gene>
<proteinExistence type="predicted"/>
<keyword evidence="3" id="KW-1003">Cell membrane</keyword>
<evidence type="ECO:0000256" key="5">
    <source>
        <dbReference type="ARBA" id="ARBA00022989"/>
    </source>
</evidence>
<dbReference type="Pfam" id="PF07690">
    <property type="entry name" value="MFS_1"/>
    <property type="match status" value="2"/>
</dbReference>
<protein>
    <submittedName>
        <fullName evidence="9">Predicted arabinose efflux permease, MFS family</fullName>
    </submittedName>
</protein>
<dbReference type="GO" id="GO:0005886">
    <property type="term" value="C:plasma membrane"/>
    <property type="evidence" value="ECO:0007669"/>
    <property type="project" value="UniProtKB-SubCell"/>
</dbReference>
<sequence length="389" mass="42503">MLQRNHLSLPQSLLLIALGLAEFARGALIISLLPAYVTGPLGASLTIVGWALSSHYFLDTVFRGPAGWLVDHIGVPRVLTMGLAIECLSLIGAMNTRHPAMIIVFVALLGVGTATHWPAVVTGTNRLTEPERRASMMGLVFAAWLTGSGLGPVLINFLLGGRDRTAFLVLIAADVVAFAVTIWIADPRLIQLHHHQPKARHLWHTLWRFRWVIPGTFVQNMTLGLMLPILQPFTTRVLHLSHLQFAELLLGSGAFTVLLLVPMGKITDRFGLRVPLVGGFFIAGIALLGIAFFREFFELTIFGGILGLSYAMILPSWNAFLAGLIPKEIEGWLWGVFMTVEGLGMSVGPIVGTRLFSVQIWLPFVASAVILLIMGSFYASFPLKEKIQS</sequence>
<dbReference type="Proteomes" id="UP000192660">
    <property type="component" value="Unassembled WGS sequence"/>
</dbReference>
<feature type="transmembrane region" description="Helical" evidence="7">
    <location>
        <begin position="274"/>
        <end position="293"/>
    </location>
</feature>
<keyword evidence="10" id="KW-1185">Reference proteome</keyword>
<dbReference type="InterPro" id="IPR020846">
    <property type="entry name" value="MFS_dom"/>
</dbReference>
<dbReference type="EMBL" id="FWWY01000001">
    <property type="protein sequence ID" value="SMC01738.1"/>
    <property type="molecule type" value="Genomic_DNA"/>
</dbReference>
<keyword evidence="5 7" id="KW-1133">Transmembrane helix</keyword>
<dbReference type="STRING" id="28034.BFX07_08185"/>
<keyword evidence="4 7" id="KW-0812">Transmembrane</keyword>
<name>A0A1W1W629_SULTA</name>
<feature type="transmembrane region" description="Helical" evidence="7">
    <location>
        <begin position="165"/>
        <end position="185"/>
    </location>
</feature>
<feature type="transmembrane region" description="Helical" evidence="7">
    <location>
        <begin position="100"/>
        <end position="122"/>
    </location>
</feature>
<feature type="transmembrane region" description="Helical" evidence="7">
    <location>
        <begin position="134"/>
        <end position="159"/>
    </location>
</feature>
<comment type="subcellular location">
    <subcellularLocation>
        <location evidence="1">Cell membrane</location>
        <topology evidence="1">Multi-pass membrane protein</topology>
    </subcellularLocation>
</comment>
<dbReference type="CDD" id="cd17325">
    <property type="entry name" value="MFS_MdtG_SLC18_like"/>
    <property type="match status" value="1"/>
</dbReference>
<feature type="transmembrane region" description="Helical" evidence="7">
    <location>
        <begin position="299"/>
        <end position="320"/>
    </location>
</feature>
<dbReference type="AlphaFoldDB" id="A0A1W1W629"/>
<accession>A0A1W1W629</accession>
<dbReference type="InterPro" id="IPR050171">
    <property type="entry name" value="MFS_Transporters"/>
</dbReference>
<evidence type="ECO:0000259" key="8">
    <source>
        <dbReference type="PROSITE" id="PS50850"/>
    </source>
</evidence>
<evidence type="ECO:0000313" key="10">
    <source>
        <dbReference type="Proteomes" id="UP000192660"/>
    </source>
</evidence>
<dbReference type="OrthoDB" id="9815817at2"/>
<keyword evidence="2" id="KW-0813">Transport</keyword>
<evidence type="ECO:0000256" key="7">
    <source>
        <dbReference type="SAM" id="Phobius"/>
    </source>
</evidence>
<evidence type="ECO:0000256" key="2">
    <source>
        <dbReference type="ARBA" id="ARBA00022448"/>
    </source>
</evidence>
<feature type="transmembrane region" description="Helical" evidence="7">
    <location>
        <begin position="206"/>
        <end position="230"/>
    </location>
</feature>
<dbReference type="InterPro" id="IPR011701">
    <property type="entry name" value="MFS"/>
</dbReference>
<evidence type="ECO:0000256" key="1">
    <source>
        <dbReference type="ARBA" id="ARBA00004651"/>
    </source>
</evidence>
<dbReference type="GO" id="GO:0022857">
    <property type="term" value="F:transmembrane transporter activity"/>
    <property type="evidence" value="ECO:0007669"/>
    <property type="project" value="InterPro"/>
</dbReference>
<evidence type="ECO:0000313" key="9">
    <source>
        <dbReference type="EMBL" id="SMC01738.1"/>
    </source>
</evidence>
<feature type="transmembrane region" description="Helical" evidence="7">
    <location>
        <begin position="358"/>
        <end position="381"/>
    </location>
</feature>
<feature type="transmembrane region" description="Helical" evidence="7">
    <location>
        <begin position="242"/>
        <end position="262"/>
    </location>
</feature>
<dbReference type="InterPro" id="IPR036259">
    <property type="entry name" value="MFS_trans_sf"/>
</dbReference>
<dbReference type="RefSeq" id="WP_084660642.1">
    <property type="nucleotide sequence ID" value="NZ_FWWY01000001.1"/>
</dbReference>
<dbReference type="PANTHER" id="PTHR23517">
    <property type="entry name" value="RESISTANCE PROTEIN MDTM, PUTATIVE-RELATED-RELATED"/>
    <property type="match status" value="1"/>
</dbReference>
<keyword evidence="6 7" id="KW-0472">Membrane</keyword>
<feature type="domain" description="Major facilitator superfamily (MFS) profile" evidence="8">
    <location>
        <begin position="12"/>
        <end position="386"/>
    </location>
</feature>
<evidence type="ECO:0000256" key="6">
    <source>
        <dbReference type="ARBA" id="ARBA00023136"/>
    </source>
</evidence>
<evidence type="ECO:0000256" key="4">
    <source>
        <dbReference type="ARBA" id="ARBA00022692"/>
    </source>
</evidence>
<dbReference type="Gene3D" id="1.20.1250.20">
    <property type="entry name" value="MFS general substrate transporter like domains"/>
    <property type="match status" value="2"/>
</dbReference>
<dbReference type="PROSITE" id="PS50850">
    <property type="entry name" value="MFS"/>
    <property type="match status" value="1"/>
</dbReference>
<reference evidence="10" key="1">
    <citation type="submission" date="2017-04" db="EMBL/GenBank/DDBJ databases">
        <authorList>
            <person name="Varghese N."/>
            <person name="Submissions S."/>
        </authorList>
    </citation>
    <scope>NUCLEOTIDE SEQUENCE [LARGE SCALE GENOMIC DNA]</scope>
    <source>
        <strain evidence="10">DSM 9293</strain>
    </source>
</reference>
<dbReference type="SUPFAM" id="SSF103473">
    <property type="entry name" value="MFS general substrate transporter"/>
    <property type="match status" value="1"/>
</dbReference>
<organism evidence="9 10">
    <name type="scientific">Sulfobacillus thermosulfidooxidans (strain DSM 9293 / VKM B-1269 / AT-1)</name>
    <dbReference type="NCBI Taxonomy" id="929705"/>
    <lineage>
        <taxon>Bacteria</taxon>
        <taxon>Bacillati</taxon>
        <taxon>Bacillota</taxon>
        <taxon>Clostridia</taxon>
        <taxon>Eubacteriales</taxon>
        <taxon>Clostridiales Family XVII. Incertae Sedis</taxon>
        <taxon>Sulfobacillus</taxon>
    </lineage>
</organism>
<feature type="transmembrane region" description="Helical" evidence="7">
    <location>
        <begin position="332"/>
        <end position="352"/>
    </location>
</feature>
<feature type="transmembrane region" description="Helical" evidence="7">
    <location>
        <begin position="78"/>
        <end position="94"/>
    </location>
</feature>